<dbReference type="STRING" id="1494590.ATN84_20405"/>
<keyword evidence="6 7" id="KW-0472">Membrane</keyword>
<reference evidence="8 9" key="1">
    <citation type="submission" date="2015-11" db="EMBL/GenBank/DDBJ databases">
        <title>Draft genome sequence of Paramesorhizobium deserti A-3-E, a strain highly resistant to diverse beta-lactam antibiotics.</title>
        <authorList>
            <person name="Lv R."/>
            <person name="Yang X."/>
            <person name="Fang N."/>
            <person name="Guo J."/>
            <person name="Luo X."/>
            <person name="Peng F."/>
            <person name="Yang R."/>
            <person name="Cui Y."/>
            <person name="Fang C."/>
            <person name="Song Y."/>
        </authorList>
    </citation>
    <scope>NUCLEOTIDE SEQUENCE [LARGE SCALE GENOMIC DNA]</scope>
    <source>
        <strain evidence="8 9">A-3-E</strain>
    </source>
</reference>
<dbReference type="Pfam" id="PF01311">
    <property type="entry name" value="Bac_export_1"/>
    <property type="match status" value="1"/>
</dbReference>
<dbReference type="OrthoDB" id="9807748at2"/>
<dbReference type="PANTHER" id="PTHR30065:SF1">
    <property type="entry name" value="SURFACE PRESENTATION OF ANTIGENS PROTEIN SPAR"/>
    <property type="match status" value="1"/>
</dbReference>
<comment type="caution">
    <text evidence="8">The sequence shown here is derived from an EMBL/GenBank/DDBJ whole genome shotgun (WGS) entry which is preliminary data.</text>
</comment>
<dbReference type="RefSeq" id="WP_068884832.1">
    <property type="nucleotide sequence ID" value="NZ_LNTU01000039.1"/>
</dbReference>
<name>A0A135HPB5_9HYPH</name>
<evidence type="ECO:0000256" key="5">
    <source>
        <dbReference type="ARBA" id="ARBA00022989"/>
    </source>
</evidence>
<evidence type="ECO:0000256" key="3">
    <source>
        <dbReference type="ARBA" id="ARBA00022475"/>
    </source>
</evidence>
<protein>
    <submittedName>
        <fullName evidence="8">Type III secretion protein</fullName>
    </submittedName>
</protein>
<evidence type="ECO:0000256" key="4">
    <source>
        <dbReference type="ARBA" id="ARBA00022692"/>
    </source>
</evidence>
<evidence type="ECO:0000256" key="7">
    <source>
        <dbReference type="RuleBase" id="RU362072"/>
    </source>
</evidence>
<feature type="transmembrane region" description="Helical" evidence="7">
    <location>
        <begin position="86"/>
        <end position="103"/>
    </location>
</feature>
<evidence type="ECO:0000313" key="9">
    <source>
        <dbReference type="Proteomes" id="UP000070107"/>
    </source>
</evidence>
<dbReference type="PRINTS" id="PR00953">
    <property type="entry name" value="TYPE3IMRPROT"/>
</dbReference>
<organism evidence="8 9">
    <name type="scientific">Paramesorhizobium deserti</name>
    <dbReference type="NCBI Taxonomy" id="1494590"/>
    <lineage>
        <taxon>Bacteria</taxon>
        <taxon>Pseudomonadati</taxon>
        <taxon>Pseudomonadota</taxon>
        <taxon>Alphaproteobacteria</taxon>
        <taxon>Hyphomicrobiales</taxon>
        <taxon>Phyllobacteriaceae</taxon>
        <taxon>Paramesorhizobium</taxon>
    </lineage>
</organism>
<dbReference type="PANTHER" id="PTHR30065">
    <property type="entry name" value="FLAGELLAR BIOSYNTHETIC PROTEIN FLIR"/>
    <property type="match status" value="1"/>
</dbReference>
<evidence type="ECO:0000256" key="2">
    <source>
        <dbReference type="ARBA" id="ARBA00009772"/>
    </source>
</evidence>
<sequence length="280" mass="29858">MDPTAATYSIIEFAYPLLIATAMAMSRALGMVVLTPAFTRLGLTGLLRSGVAIAISIPVIPGIFATMAESRELTSIIMTGLMIKEFVIGIIIGIAFGIPFWAAEVAGDLVDLQRGSTSAQLVDPLAISETSISATLFNISLVALFFMSGGFLLLLDGFYRSYDLWPIVSFTPVMGSQAASALLSALDRIMQIALLLVAPVVLAMLIADLMLAYLSRLSPQLHIFDLSLAIKNLLFCVLILFYATFLVPLMLSQIGSLSGTFDALRTIVSDTPAPDTAPGR</sequence>
<feature type="transmembrane region" description="Helical" evidence="7">
    <location>
        <begin position="132"/>
        <end position="155"/>
    </location>
</feature>
<proteinExistence type="inferred from homology"/>
<evidence type="ECO:0000256" key="6">
    <source>
        <dbReference type="ARBA" id="ARBA00023136"/>
    </source>
</evidence>
<dbReference type="InterPro" id="IPR002010">
    <property type="entry name" value="T3SS_IM_R"/>
</dbReference>
<keyword evidence="9" id="KW-1185">Reference proteome</keyword>
<feature type="transmembrane region" description="Helical" evidence="7">
    <location>
        <begin position="192"/>
        <end position="214"/>
    </location>
</feature>
<dbReference type="NCBIfam" id="TIGR01401">
    <property type="entry name" value="fliR_like_III"/>
    <property type="match status" value="1"/>
</dbReference>
<feature type="transmembrane region" description="Helical" evidence="7">
    <location>
        <begin position="46"/>
        <end position="65"/>
    </location>
</feature>
<accession>A0A135HPB5</accession>
<dbReference type="InterPro" id="IPR006304">
    <property type="entry name" value="T3SS_SpaR/YscT"/>
</dbReference>
<dbReference type="GO" id="GO:0005886">
    <property type="term" value="C:plasma membrane"/>
    <property type="evidence" value="ECO:0007669"/>
    <property type="project" value="UniProtKB-SubCell"/>
</dbReference>
<gene>
    <name evidence="8" type="ORF">ATN84_20405</name>
</gene>
<keyword evidence="5 7" id="KW-1133">Transmembrane helix</keyword>
<feature type="transmembrane region" description="Helical" evidence="7">
    <location>
        <begin position="12"/>
        <end position="34"/>
    </location>
</feature>
<dbReference type="GO" id="GO:0006605">
    <property type="term" value="P:protein targeting"/>
    <property type="evidence" value="ECO:0007669"/>
    <property type="project" value="UniProtKB-UniRule"/>
</dbReference>
<dbReference type="EMBL" id="LNTU01000039">
    <property type="protein sequence ID" value="KXF75052.1"/>
    <property type="molecule type" value="Genomic_DNA"/>
</dbReference>
<evidence type="ECO:0000256" key="1">
    <source>
        <dbReference type="ARBA" id="ARBA00004651"/>
    </source>
</evidence>
<comment type="subcellular location">
    <subcellularLocation>
        <location evidence="1 7">Cell membrane</location>
        <topology evidence="1 7">Multi-pass membrane protein</topology>
    </subcellularLocation>
</comment>
<comment type="similarity">
    <text evidence="2 7">Belongs to the FliR/MopE/SpaR family.</text>
</comment>
<dbReference type="AlphaFoldDB" id="A0A135HPB5"/>
<keyword evidence="3 7" id="KW-1003">Cell membrane</keyword>
<dbReference type="Proteomes" id="UP000070107">
    <property type="component" value="Unassembled WGS sequence"/>
</dbReference>
<evidence type="ECO:0000313" key="8">
    <source>
        <dbReference type="EMBL" id="KXF75052.1"/>
    </source>
</evidence>
<feature type="transmembrane region" description="Helical" evidence="7">
    <location>
        <begin position="226"/>
        <end position="251"/>
    </location>
</feature>
<keyword evidence="4 7" id="KW-0812">Transmembrane</keyword>